<keyword evidence="8" id="KW-0406">Ion transport</keyword>
<organism evidence="11 12">
    <name type="scientific">Natranaerovirga pectinivora</name>
    <dbReference type="NCBI Taxonomy" id="682400"/>
    <lineage>
        <taxon>Bacteria</taxon>
        <taxon>Bacillati</taxon>
        <taxon>Bacillota</taxon>
        <taxon>Clostridia</taxon>
        <taxon>Lachnospirales</taxon>
        <taxon>Natranaerovirgaceae</taxon>
        <taxon>Natranaerovirga</taxon>
    </lineage>
</organism>
<evidence type="ECO:0000256" key="9">
    <source>
        <dbReference type="ARBA" id="ARBA00023136"/>
    </source>
</evidence>
<dbReference type="Proteomes" id="UP000294902">
    <property type="component" value="Unassembled WGS sequence"/>
</dbReference>
<evidence type="ECO:0000256" key="7">
    <source>
        <dbReference type="ARBA" id="ARBA00022989"/>
    </source>
</evidence>
<gene>
    <name evidence="11" type="ORF">EDC18_105175</name>
</gene>
<keyword evidence="9 10" id="KW-0472">Membrane</keyword>
<proteinExistence type="predicted"/>
<keyword evidence="5 10" id="KW-0812">Transmembrane</keyword>
<name>A0A4V6NZT6_9FIRM</name>
<keyword evidence="2" id="KW-0813">Transport</keyword>
<keyword evidence="7 10" id="KW-1133">Transmembrane helix</keyword>
<evidence type="ECO:0000256" key="1">
    <source>
        <dbReference type="ARBA" id="ARBA00004651"/>
    </source>
</evidence>
<evidence type="ECO:0000256" key="5">
    <source>
        <dbReference type="ARBA" id="ARBA00022692"/>
    </source>
</evidence>
<dbReference type="AlphaFoldDB" id="A0A4V6NZT6"/>
<reference evidence="11 12" key="1">
    <citation type="submission" date="2019-03" db="EMBL/GenBank/DDBJ databases">
        <title>Genomic Encyclopedia of Type Strains, Phase IV (KMG-IV): sequencing the most valuable type-strain genomes for metagenomic binning, comparative biology and taxonomic classification.</title>
        <authorList>
            <person name="Goeker M."/>
        </authorList>
    </citation>
    <scope>NUCLEOTIDE SEQUENCE [LARGE SCALE GENOMIC DNA]</scope>
    <source>
        <strain evidence="11 12">DSM 24629</strain>
    </source>
</reference>
<comment type="caution">
    <text evidence="11">The sequence shown here is derived from an EMBL/GenBank/DDBJ whole genome shotgun (WGS) entry which is preliminary data.</text>
</comment>
<evidence type="ECO:0000313" key="12">
    <source>
        <dbReference type="Proteomes" id="UP000294902"/>
    </source>
</evidence>
<feature type="transmembrane region" description="Helical" evidence="10">
    <location>
        <begin position="29"/>
        <end position="49"/>
    </location>
</feature>
<dbReference type="PANTHER" id="PTHR32024">
    <property type="entry name" value="TRK SYSTEM POTASSIUM UPTAKE PROTEIN TRKG-RELATED"/>
    <property type="match status" value="1"/>
</dbReference>
<evidence type="ECO:0000256" key="2">
    <source>
        <dbReference type="ARBA" id="ARBA00022448"/>
    </source>
</evidence>
<keyword evidence="4" id="KW-0633">Potassium transport</keyword>
<feature type="transmembrane region" description="Helical" evidence="10">
    <location>
        <begin position="207"/>
        <end position="230"/>
    </location>
</feature>
<evidence type="ECO:0000256" key="10">
    <source>
        <dbReference type="SAM" id="Phobius"/>
    </source>
</evidence>
<keyword evidence="3" id="KW-1003">Cell membrane</keyword>
<feature type="transmembrane region" description="Helical" evidence="10">
    <location>
        <begin position="61"/>
        <end position="80"/>
    </location>
</feature>
<dbReference type="PANTHER" id="PTHR32024:SF1">
    <property type="entry name" value="KTR SYSTEM POTASSIUM UPTAKE PROTEIN B"/>
    <property type="match status" value="1"/>
</dbReference>
<evidence type="ECO:0000256" key="3">
    <source>
        <dbReference type="ARBA" id="ARBA00022475"/>
    </source>
</evidence>
<protein>
    <submittedName>
        <fullName evidence="11">Trk system potassium uptake protein TrkH</fullName>
    </submittedName>
</protein>
<evidence type="ECO:0000256" key="4">
    <source>
        <dbReference type="ARBA" id="ARBA00022538"/>
    </source>
</evidence>
<evidence type="ECO:0000256" key="6">
    <source>
        <dbReference type="ARBA" id="ARBA00022958"/>
    </source>
</evidence>
<sequence>MFFNLGNIRGVQVLIIKKKKRFTIDLSPAQILVLGFLFVIFLGGFLLNLPIASRDGDSVGFINAIFTATSAVCVTGLVVVNTLAHWTLFGQIVILVLIQIGGLGFMTMTTAIFILIGRKITLKERLIIQEALNEYTLSGMVRLIRKILLGTFIIEGMGAILLSIRFVPMYGLSRGIFMSIFHSVSAFCNAGFDIIGGNSLTPFAGDLLVNVIIILLIVLGGLGFTVWWDIIRVGKEKVAKNHSFKRFFQKLTLHTKLVLVISSFLIMLGFVFFFLVEFNNPNTLGQMSLPNKILAALFQGVTPRTAGFNTFDLSLMNDASKFMTIILMFIGGSPAGTAGGVKTVTIGVIVLSVLSVIKGKERTEVFNRTIPRDVLRRALAVIVISLGVVISVTMLLSLSETGDFMDIFFESTSAFATVGLSLGFTSTLTYFGRIIIAITMFIGRLGPVTMALAFSLRSNKNKGQVKKPEERVMVG</sequence>
<accession>A0A4V6NZT6</accession>
<feature type="transmembrane region" description="Helical" evidence="10">
    <location>
        <begin position="147"/>
        <end position="167"/>
    </location>
</feature>
<keyword evidence="6" id="KW-0630">Potassium</keyword>
<feature type="transmembrane region" description="Helical" evidence="10">
    <location>
        <begin position="378"/>
        <end position="398"/>
    </location>
</feature>
<feature type="transmembrane region" description="Helical" evidence="10">
    <location>
        <begin position="251"/>
        <end position="276"/>
    </location>
</feature>
<dbReference type="GO" id="GO:0005886">
    <property type="term" value="C:plasma membrane"/>
    <property type="evidence" value="ECO:0007669"/>
    <property type="project" value="UniProtKB-SubCell"/>
</dbReference>
<feature type="transmembrane region" description="Helical" evidence="10">
    <location>
        <begin position="325"/>
        <end position="357"/>
    </location>
</feature>
<dbReference type="NCBIfam" id="TIGR00933">
    <property type="entry name" value="2a38"/>
    <property type="match status" value="1"/>
</dbReference>
<dbReference type="GO" id="GO:0015379">
    <property type="term" value="F:potassium:chloride symporter activity"/>
    <property type="evidence" value="ECO:0007669"/>
    <property type="project" value="InterPro"/>
</dbReference>
<dbReference type="Pfam" id="PF02386">
    <property type="entry name" value="TrkH"/>
    <property type="match status" value="1"/>
</dbReference>
<feature type="transmembrane region" description="Helical" evidence="10">
    <location>
        <begin position="430"/>
        <end position="456"/>
    </location>
</feature>
<evidence type="ECO:0000256" key="8">
    <source>
        <dbReference type="ARBA" id="ARBA00023065"/>
    </source>
</evidence>
<dbReference type="InterPro" id="IPR003445">
    <property type="entry name" value="Cat_transpt"/>
</dbReference>
<keyword evidence="12" id="KW-1185">Reference proteome</keyword>
<dbReference type="EMBL" id="SMAL01000005">
    <property type="protein sequence ID" value="TCT14693.1"/>
    <property type="molecule type" value="Genomic_DNA"/>
</dbReference>
<evidence type="ECO:0000313" key="11">
    <source>
        <dbReference type="EMBL" id="TCT14693.1"/>
    </source>
</evidence>
<dbReference type="InterPro" id="IPR004772">
    <property type="entry name" value="TrkH"/>
</dbReference>
<feature type="transmembrane region" description="Helical" evidence="10">
    <location>
        <begin position="92"/>
        <end position="116"/>
    </location>
</feature>
<comment type="subcellular location">
    <subcellularLocation>
        <location evidence="1">Cell membrane</location>
        <topology evidence="1">Multi-pass membrane protein</topology>
    </subcellularLocation>
</comment>